<proteinExistence type="predicted"/>
<dbReference type="Pfam" id="PF12833">
    <property type="entry name" value="HTH_18"/>
    <property type="match status" value="1"/>
</dbReference>
<feature type="domain" description="HTH araC/xylS-type" evidence="4">
    <location>
        <begin position="109"/>
        <end position="207"/>
    </location>
</feature>
<dbReference type="SMART" id="SM00342">
    <property type="entry name" value="HTH_ARAC"/>
    <property type="match status" value="1"/>
</dbReference>
<evidence type="ECO:0000259" key="4">
    <source>
        <dbReference type="PROSITE" id="PS01124"/>
    </source>
</evidence>
<reference evidence="5 6" key="1">
    <citation type="submission" date="2020-04" db="EMBL/GenBank/DDBJ databases">
        <title>Luteolibacter sp. G-1-1-1 isolated from soil.</title>
        <authorList>
            <person name="Dahal R.H."/>
        </authorList>
    </citation>
    <scope>NUCLEOTIDE SEQUENCE [LARGE SCALE GENOMIC DNA]</scope>
    <source>
        <strain evidence="5 6">G-1-1-1</strain>
    </source>
</reference>
<dbReference type="InterPro" id="IPR018060">
    <property type="entry name" value="HTH_AraC"/>
</dbReference>
<gene>
    <name evidence="5" type="ORF">HHL09_11045</name>
</gene>
<dbReference type="AlphaFoldDB" id="A0A858RIH0"/>
<keyword evidence="1" id="KW-0805">Transcription regulation</keyword>
<dbReference type="Proteomes" id="UP000501812">
    <property type="component" value="Chromosome"/>
</dbReference>
<evidence type="ECO:0000256" key="3">
    <source>
        <dbReference type="ARBA" id="ARBA00023163"/>
    </source>
</evidence>
<evidence type="ECO:0000256" key="2">
    <source>
        <dbReference type="ARBA" id="ARBA00023125"/>
    </source>
</evidence>
<protein>
    <submittedName>
        <fullName evidence="5">Helix-turn-helix transcriptional regulator</fullName>
    </submittedName>
</protein>
<evidence type="ECO:0000313" key="6">
    <source>
        <dbReference type="Proteomes" id="UP000501812"/>
    </source>
</evidence>
<dbReference type="PANTHER" id="PTHR46796">
    <property type="entry name" value="HTH-TYPE TRANSCRIPTIONAL ACTIVATOR RHAS-RELATED"/>
    <property type="match status" value="1"/>
</dbReference>
<evidence type="ECO:0000313" key="5">
    <source>
        <dbReference type="EMBL" id="QJE96298.1"/>
    </source>
</evidence>
<dbReference type="GO" id="GO:0043565">
    <property type="term" value="F:sequence-specific DNA binding"/>
    <property type="evidence" value="ECO:0007669"/>
    <property type="project" value="InterPro"/>
</dbReference>
<name>A0A858RIH0_9BACT</name>
<dbReference type="InterPro" id="IPR050204">
    <property type="entry name" value="AraC_XylS_family_regulators"/>
</dbReference>
<dbReference type="GO" id="GO:0003700">
    <property type="term" value="F:DNA-binding transcription factor activity"/>
    <property type="evidence" value="ECO:0007669"/>
    <property type="project" value="InterPro"/>
</dbReference>
<sequence>MSPVQHPLSEEEIQAWPSLASYVAALSRLTTSGSVTCYRGDAAPDDAHAAAAWQVSLPHDGETWLVHVERPQGVGKPAWREPVLTRMLDAMKGNLAGGRPLREWPQAVKTAWSLVITHPTRAMSLAEVASCVDLSAGYLGEQFEKITGSSFKRVLRDERMQHACHVLETTSRRVSEIASTMGGLSLSQFNRCFVAATGMSPSEWRRRFASRKSVLFSASSVSETSSFEG</sequence>
<keyword evidence="3" id="KW-0804">Transcription</keyword>
<evidence type="ECO:0000256" key="1">
    <source>
        <dbReference type="ARBA" id="ARBA00023015"/>
    </source>
</evidence>
<keyword evidence="6" id="KW-1185">Reference proteome</keyword>
<keyword evidence="2" id="KW-0238">DNA-binding</keyword>
<dbReference type="SUPFAM" id="SSF46689">
    <property type="entry name" value="Homeodomain-like"/>
    <property type="match status" value="1"/>
</dbReference>
<organism evidence="5 6">
    <name type="scientific">Luteolibacter luteus</name>
    <dbReference type="NCBI Taxonomy" id="2728835"/>
    <lineage>
        <taxon>Bacteria</taxon>
        <taxon>Pseudomonadati</taxon>
        <taxon>Verrucomicrobiota</taxon>
        <taxon>Verrucomicrobiia</taxon>
        <taxon>Verrucomicrobiales</taxon>
        <taxon>Verrucomicrobiaceae</taxon>
        <taxon>Luteolibacter</taxon>
    </lineage>
</organism>
<dbReference type="EMBL" id="CP051774">
    <property type="protein sequence ID" value="QJE96298.1"/>
    <property type="molecule type" value="Genomic_DNA"/>
</dbReference>
<dbReference type="RefSeq" id="WP_169454699.1">
    <property type="nucleotide sequence ID" value="NZ_CP051774.1"/>
</dbReference>
<accession>A0A858RIH0</accession>
<dbReference type="InterPro" id="IPR009057">
    <property type="entry name" value="Homeodomain-like_sf"/>
</dbReference>
<dbReference type="PROSITE" id="PS01124">
    <property type="entry name" value="HTH_ARAC_FAMILY_2"/>
    <property type="match status" value="1"/>
</dbReference>
<dbReference type="KEGG" id="luo:HHL09_11045"/>
<dbReference type="Gene3D" id="1.10.10.60">
    <property type="entry name" value="Homeodomain-like"/>
    <property type="match status" value="1"/>
</dbReference>